<dbReference type="Pfam" id="PF03571">
    <property type="entry name" value="Peptidase_M49"/>
    <property type="match status" value="1"/>
</dbReference>
<dbReference type="EMBL" id="CP089984">
    <property type="protein sequence ID" value="WXB15336.1"/>
    <property type="molecule type" value="Genomic_DNA"/>
</dbReference>
<reference evidence="4 5" key="1">
    <citation type="submission" date="2021-12" db="EMBL/GenBank/DDBJ databases">
        <title>Discovery of the Pendulisporaceae a myxobacterial family with distinct sporulation behavior and unique specialized metabolism.</title>
        <authorList>
            <person name="Garcia R."/>
            <person name="Popoff A."/>
            <person name="Bader C.D."/>
            <person name="Loehr J."/>
            <person name="Walesch S."/>
            <person name="Walt C."/>
            <person name="Boldt J."/>
            <person name="Bunk B."/>
            <person name="Haeckl F.J.F.P.J."/>
            <person name="Gunesch A.P."/>
            <person name="Birkelbach J."/>
            <person name="Nuebel U."/>
            <person name="Pietschmann T."/>
            <person name="Bach T."/>
            <person name="Mueller R."/>
        </authorList>
    </citation>
    <scope>NUCLEOTIDE SEQUENCE [LARGE SCALE GENOMIC DNA]</scope>
    <source>
        <strain evidence="4 5">MSr11954</strain>
    </source>
</reference>
<proteinExistence type="predicted"/>
<accession>A0ABZ2LWN6</accession>
<dbReference type="Proteomes" id="UP001370348">
    <property type="component" value="Chromosome"/>
</dbReference>
<dbReference type="PANTHER" id="PTHR23422">
    <property type="entry name" value="DIPEPTIDYL PEPTIDASE III-RELATED"/>
    <property type="match status" value="1"/>
</dbReference>
<evidence type="ECO:0000256" key="3">
    <source>
        <dbReference type="SAM" id="SignalP"/>
    </source>
</evidence>
<keyword evidence="2" id="KW-0378">Hydrolase</keyword>
<keyword evidence="3" id="KW-0732">Signal</keyword>
<dbReference type="Gene3D" id="3.30.540.30">
    <property type="match status" value="2"/>
</dbReference>
<dbReference type="InterPro" id="IPR039461">
    <property type="entry name" value="Peptidase_M49"/>
</dbReference>
<feature type="signal peptide" evidence="3">
    <location>
        <begin position="1"/>
        <end position="30"/>
    </location>
</feature>
<evidence type="ECO:0000256" key="1">
    <source>
        <dbReference type="ARBA" id="ARBA00022723"/>
    </source>
</evidence>
<keyword evidence="1" id="KW-0479">Metal-binding</keyword>
<gene>
    <name evidence="4" type="ORF">LZC94_46890</name>
</gene>
<organism evidence="4 5">
    <name type="scientific">Pendulispora albinea</name>
    <dbReference type="NCBI Taxonomy" id="2741071"/>
    <lineage>
        <taxon>Bacteria</taxon>
        <taxon>Pseudomonadati</taxon>
        <taxon>Myxococcota</taxon>
        <taxon>Myxococcia</taxon>
        <taxon>Myxococcales</taxon>
        <taxon>Sorangiineae</taxon>
        <taxon>Pendulisporaceae</taxon>
        <taxon>Pendulispora</taxon>
    </lineage>
</organism>
<dbReference type="PANTHER" id="PTHR23422:SF11">
    <property type="entry name" value="DIPEPTIDYL PEPTIDASE 3"/>
    <property type="match status" value="1"/>
</dbReference>
<sequence length="665" mass="72253">MLTLLRPRFASVCLAALVAGAACSPSPASAPPNGPPAPPPPKLLAELQGIAVTATYPKGFDRLTAEQRALAYHLTAAGLAGNALYTGQRSRFGRPAQLAVRQILAATPTKLDPATRKELLEYRRLLRVHAGLHDRATGEKYAPPMTRAEFEKAARDAKVAAPDDLLAAMFDPHVQPVTINKTPGPGKDPIAESAADHYEGLTSADLHQYREAHPLNGRLMKQNGAIVEQVYRAGDGETPSGLGAAELRRVIEHLEAAMRLAPPAQKEALRHLVNYFATGEPEEFRKHDIAWVAHEFPVDYTLGFIEVTLDVRERKGSFEGFVAISDPERGAKLRALAQSAAYFEEKLPWPDELKRNVFRTPVAEVVTVLGAAGEAGFFTLRGLNLPNDADFRATYGTKSFMMASTEDARVLVAAKLVDEFVPAESRAEVKRCFAALRFVGVALHEVTGHGSGKVKADLAGTPEALLAPYFSAMEEGRANLVVHYLSGDPKTVELGLLPDAGCAKVAPAWYDAAVLASLRSIPKGDRIEESHMQGDFVRLGVFLEKGVIVPEERDGKLFLVTKDPEAWRRAAGELLVEHQRIRATGDKAALTRLVEKYATHVNAAWRDQVVSRYESLNLPRAIITVPPVLTPIRDAKGTVVDAKAEQVGSLDAYLDVIERAEDGHY</sequence>
<evidence type="ECO:0000313" key="5">
    <source>
        <dbReference type="Proteomes" id="UP001370348"/>
    </source>
</evidence>
<feature type="chain" id="PRO_5045113243" evidence="3">
    <location>
        <begin position="31"/>
        <end position="665"/>
    </location>
</feature>
<dbReference type="RefSeq" id="WP_394824963.1">
    <property type="nucleotide sequence ID" value="NZ_CP089984.1"/>
</dbReference>
<evidence type="ECO:0000256" key="2">
    <source>
        <dbReference type="ARBA" id="ARBA00022801"/>
    </source>
</evidence>
<evidence type="ECO:0000313" key="4">
    <source>
        <dbReference type="EMBL" id="WXB15336.1"/>
    </source>
</evidence>
<keyword evidence="5" id="KW-1185">Reference proteome</keyword>
<name>A0ABZ2LWN6_9BACT</name>
<protein>
    <submittedName>
        <fullName evidence="4">Dipeptidyl peptidase 3</fullName>
    </submittedName>
</protein>
<dbReference type="PROSITE" id="PS51257">
    <property type="entry name" value="PROKAR_LIPOPROTEIN"/>
    <property type="match status" value="1"/>
</dbReference>